<gene>
    <name evidence="1" type="ORF">HDA36_006043</name>
</gene>
<dbReference type="Proteomes" id="UP000572635">
    <property type="component" value="Unassembled WGS sequence"/>
</dbReference>
<comment type="caution">
    <text evidence="1">The sequence shown here is derived from an EMBL/GenBank/DDBJ whole genome shotgun (WGS) entry which is preliminary data.</text>
</comment>
<keyword evidence="2" id="KW-1185">Reference proteome</keyword>
<evidence type="ECO:0000313" key="2">
    <source>
        <dbReference type="Proteomes" id="UP000572635"/>
    </source>
</evidence>
<evidence type="ECO:0000313" key="1">
    <source>
        <dbReference type="EMBL" id="MBB5435895.1"/>
    </source>
</evidence>
<dbReference type="EMBL" id="JACHDB010000002">
    <property type="protein sequence ID" value="MBB5435895.1"/>
    <property type="molecule type" value="Genomic_DNA"/>
</dbReference>
<sequence>MLFTAAVPRDLRTPAAVCSAVLLVPVTATGSAEAVTGVGADLSIEAADAQWG</sequence>
<proteinExistence type="predicted"/>
<organism evidence="1 2">
    <name type="scientific">Nocardiopsis composta</name>
    <dbReference type="NCBI Taxonomy" id="157465"/>
    <lineage>
        <taxon>Bacteria</taxon>
        <taxon>Bacillati</taxon>
        <taxon>Actinomycetota</taxon>
        <taxon>Actinomycetes</taxon>
        <taxon>Streptosporangiales</taxon>
        <taxon>Nocardiopsidaceae</taxon>
        <taxon>Nocardiopsis</taxon>
    </lineage>
</organism>
<reference evidence="1 2" key="1">
    <citation type="submission" date="2020-08" db="EMBL/GenBank/DDBJ databases">
        <title>Sequencing the genomes of 1000 actinobacteria strains.</title>
        <authorList>
            <person name="Klenk H.-P."/>
        </authorList>
    </citation>
    <scope>NUCLEOTIDE SEQUENCE [LARGE SCALE GENOMIC DNA]</scope>
    <source>
        <strain evidence="1 2">DSM 44551</strain>
    </source>
</reference>
<accession>A0A7W8VH76</accession>
<name>A0A7W8VH76_9ACTN</name>
<protein>
    <submittedName>
        <fullName evidence="1">Uncharacterized protein</fullName>
    </submittedName>
</protein>
<dbReference type="AlphaFoldDB" id="A0A7W8VH76"/>
<dbReference type="RefSeq" id="WP_184399069.1">
    <property type="nucleotide sequence ID" value="NZ_BAAAJD010000062.1"/>
</dbReference>